<evidence type="ECO:0000256" key="1">
    <source>
        <dbReference type="ARBA" id="ARBA00022729"/>
    </source>
</evidence>
<dbReference type="GO" id="GO:0004791">
    <property type="term" value="F:thioredoxin-disulfide reductase (NADPH) activity"/>
    <property type="evidence" value="ECO:0007669"/>
    <property type="project" value="TreeGrafter"/>
</dbReference>
<dbReference type="Pfam" id="PF10262">
    <property type="entry name" value="Rdx"/>
    <property type="match status" value="1"/>
</dbReference>
<dbReference type="AlphaFoldDB" id="T0RGH8"/>
<feature type="transmembrane region" description="Helical" evidence="3">
    <location>
        <begin position="65"/>
        <end position="84"/>
    </location>
</feature>
<dbReference type="InParanoid" id="T0RGH8"/>
<reference evidence="4 5" key="1">
    <citation type="submission" date="2012-04" db="EMBL/GenBank/DDBJ databases">
        <title>The Genome Sequence of Saprolegnia declina VS20.</title>
        <authorList>
            <consortium name="The Broad Institute Genome Sequencing Platform"/>
            <person name="Russ C."/>
            <person name="Nusbaum C."/>
            <person name="Tyler B."/>
            <person name="van West P."/>
            <person name="Dieguez-Uribeondo J."/>
            <person name="de Bruijn I."/>
            <person name="Tripathy S."/>
            <person name="Jiang R."/>
            <person name="Young S.K."/>
            <person name="Zeng Q."/>
            <person name="Gargeya S."/>
            <person name="Fitzgerald M."/>
            <person name="Haas B."/>
            <person name="Abouelleil A."/>
            <person name="Alvarado L."/>
            <person name="Arachchi H.M."/>
            <person name="Berlin A."/>
            <person name="Chapman S.B."/>
            <person name="Goldberg J."/>
            <person name="Griggs A."/>
            <person name="Gujja S."/>
            <person name="Hansen M."/>
            <person name="Howarth C."/>
            <person name="Imamovic A."/>
            <person name="Larimer J."/>
            <person name="McCowen C."/>
            <person name="Montmayeur A."/>
            <person name="Murphy C."/>
            <person name="Neiman D."/>
            <person name="Pearson M."/>
            <person name="Priest M."/>
            <person name="Roberts A."/>
            <person name="Saif S."/>
            <person name="Shea T."/>
            <person name="Sisk P."/>
            <person name="Sykes S."/>
            <person name="Wortman J."/>
            <person name="Nusbaum C."/>
            <person name="Birren B."/>
        </authorList>
    </citation>
    <scope>NUCLEOTIDE SEQUENCE [LARGE SCALE GENOMIC DNA]</scope>
    <source>
        <strain evidence="4 5">VS20</strain>
    </source>
</reference>
<dbReference type="GeneID" id="19951716"/>
<dbReference type="EMBL" id="JH767169">
    <property type="protein sequence ID" value="EQC31388.1"/>
    <property type="molecule type" value="Genomic_DNA"/>
</dbReference>
<keyword evidence="3" id="KW-1133">Transmembrane helix</keyword>
<evidence type="ECO:0000313" key="4">
    <source>
        <dbReference type="EMBL" id="EQC31388.1"/>
    </source>
</evidence>
<dbReference type="Proteomes" id="UP000030762">
    <property type="component" value="Unassembled WGS sequence"/>
</dbReference>
<dbReference type="PANTHER" id="PTHR13544">
    <property type="entry name" value="SELENOPROTEIN T"/>
    <property type="match status" value="1"/>
</dbReference>
<keyword evidence="2" id="KW-0676">Redox-active center</keyword>
<dbReference type="RefSeq" id="XP_008615229.1">
    <property type="nucleotide sequence ID" value="XM_008617007.1"/>
</dbReference>
<accession>T0RGH8</accession>
<gene>
    <name evidence="4" type="ORF">SDRG_10989</name>
</gene>
<dbReference type="OMA" id="YRENKFM"/>
<keyword evidence="3" id="KW-0472">Membrane</keyword>
<keyword evidence="3" id="KW-0812">Transmembrane</keyword>
<dbReference type="VEuPathDB" id="FungiDB:SDRG_10989"/>
<evidence type="ECO:0000313" key="5">
    <source>
        <dbReference type="Proteomes" id="UP000030762"/>
    </source>
</evidence>
<organism evidence="4 5">
    <name type="scientific">Saprolegnia diclina (strain VS20)</name>
    <dbReference type="NCBI Taxonomy" id="1156394"/>
    <lineage>
        <taxon>Eukaryota</taxon>
        <taxon>Sar</taxon>
        <taxon>Stramenopiles</taxon>
        <taxon>Oomycota</taxon>
        <taxon>Saprolegniomycetes</taxon>
        <taxon>Saprolegniales</taxon>
        <taxon>Saprolegniaceae</taxon>
        <taxon>Saprolegnia</taxon>
    </lineage>
</organism>
<evidence type="ECO:0000256" key="3">
    <source>
        <dbReference type="SAM" id="Phobius"/>
    </source>
</evidence>
<dbReference type="OrthoDB" id="60822at2759"/>
<keyword evidence="5" id="KW-1185">Reference proteome</keyword>
<name>T0RGH8_SAPDV</name>
<dbReference type="Gene3D" id="3.40.30.10">
    <property type="entry name" value="Glutaredoxin"/>
    <property type="match status" value="1"/>
</dbReference>
<dbReference type="GO" id="GO:0045454">
    <property type="term" value="P:cell redox homeostasis"/>
    <property type="evidence" value="ECO:0007669"/>
    <property type="project" value="TreeGrafter"/>
</dbReference>
<dbReference type="PANTHER" id="PTHR13544:SF0">
    <property type="entry name" value="THIOREDOXIN REDUCTASE-LIKE SELENOPROTEIN T"/>
    <property type="match status" value="1"/>
</dbReference>
<dbReference type="InterPro" id="IPR011893">
    <property type="entry name" value="Selenoprotein_Rdx-typ"/>
</dbReference>
<proteinExistence type="predicted"/>
<dbReference type="GO" id="GO:0005789">
    <property type="term" value="C:endoplasmic reticulum membrane"/>
    <property type="evidence" value="ECO:0007669"/>
    <property type="project" value="TreeGrafter"/>
</dbReference>
<evidence type="ECO:0000256" key="2">
    <source>
        <dbReference type="ARBA" id="ARBA00023284"/>
    </source>
</evidence>
<protein>
    <recommendedName>
        <fullName evidence="6">Selenoprotein T</fullName>
    </recommendedName>
</protein>
<dbReference type="InterPro" id="IPR019389">
    <property type="entry name" value="Selenoprotein_T"/>
</dbReference>
<sequence>MGKAKRSTAAASKKSDDRIRIEYDKAAFATLFNQMSGNLAREFPGIATSGKSFPLPPTKSKWVKIVFFVQVVLVIAIMFGETIVEKLELDLAPVYLQKYRENKFMALPIVMMLSPVRQMLSNTGAFEVYLNEELVFSMLETRSLLTFENLKTILADKNILPKSAK</sequence>
<evidence type="ECO:0008006" key="6">
    <source>
        <dbReference type="Google" id="ProtNLM"/>
    </source>
</evidence>
<keyword evidence="1" id="KW-0732">Signal</keyword>